<proteinExistence type="predicted"/>
<keyword evidence="3" id="KW-0378">Hydrolase</keyword>
<feature type="domain" description="MPN" evidence="6">
    <location>
        <begin position="43"/>
        <end position="180"/>
    </location>
</feature>
<evidence type="ECO:0000313" key="7">
    <source>
        <dbReference type="EMBL" id="VTR05072.1"/>
    </source>
</evidence>
<dbReference type="PANTHER" id="PTHR30471">
    <property type="entry name" value="DNA REPAIR PROTEIN RADC"/>
    <property type="match status" value="1"/>
</dbReference>
<sequence length="180" mass="20348">MKYHKLIAGEETGTYVMESPVTEADILQMAQQLAMSRLSKGRALTEPKQVFSHLQTLLQHHEHEVFALLLLDTKHRVIGFRELFRGTLDGTSVSPREVVKIALEHNAVAVILVHFVARHKMTHNHPFGSPEPSQTDRMLTTTLKNALNMIGTRIWIMLSWGMRALPRLPNGVTCNPKKLV</sequence>
<dbReference type="Proteomes" id="UP000306562">
    <property type="component" value="Chromosome"/>
</dbReference>
<evidence type="ECO:0000256" key="1">
    <source>
        <dbReference type="ARBA" id="ARBA00022670"/>
    </source>
</evidence>
<dbReference type="Gene3D" id="3.40.140.10">
    <property type="entry name" value="Cytidine Deaminase, domain 2"/>
    <property type="match status" value="1"/>
</dbReference>
<keyword evidence="4" id="KW-0862">Zinc</keyword>
<evidence type="ECO:0000256" key="3">
    <source>
        <dbReference type="ARBA" id="ARBA00022801"/>
    </source>
</evidence>
<dbReference type="AlphaFoldDB" id="A0AAX3IFP9"/>
<dbReference type="PROSITE" id="PS50249">
    <property type="entry name" value="MPN"/>
    <property type="match status" value="1"/>
</dbReference>
<accession>A0AAX3IFP9</accession>
<dbReference type="GO" id="GO:0006508">
    <property type="term" value="P:proteolysis"/>
    <property type="evidence" value="ECO:0007669"/>
    <property type="project" value="UniProtKB-KW"/>
</dbReference>
<evidence type="ECO:0000256" key="5">
    <source>
        <dbReference type="ARBA" id="ARBA00023049"/>
    </source>
</evidence>
<evidence type="ECO:0000256" key="4">
    <source>
        <dbReference type="ARBA" id="ARBA00022833"/>
    </source>
</evidence>
<reference evidence="7 8" key="1">
    <citation type="submission" date="2019-05" db="EMBL/GenBank/DDBJ databases">
        <authorList>
            <consortium name="Pathogen Informatics"/>
        </authorList>
    </citation>
    <scope>NUCLEOTIDE SEQUENCE [LARGE SCALE GENOMIC DNA]</scope>
    <source>
        <strain evidence="7 8">NCTC10696</strain>
    </source>
</reference>
<gene>
    <name evidence="7" type="primary">ykfG_2</name>
    <name evidence="7" type="ORF">NCTC10696_05419</name>
</gene>
<dbReference type="InterPro" id="IPR025657">
    <property type="entry name" value="RadC_JAB"/>
</dbReference>
<organism evidence="7 8">
    <name type="scientific">Pseudomonas synxantha</name>
    <dbReference type="NCBI Taxonomy" id="47883"/>
    <lineage>
        <taxon>Bacteria</taxon>
        <taxon>Pseudomonadati</taxon>
        <taxon>Pseudomonadota</taxon>
        <taxon>Gammaproteobacteria</taxon>
        <taxon>Pseudomonadales</taxon>
        <taxon>Pseudomonadaceae</taxon>
        <taxon>Pseudomonas</taxon>
    </lineage>
</organism>
<evidence type="ECO:0000313" key="8">
    <source>
        <dbReference type="Proteomes" id="UP000306562"/>
    </source>
</evidence>
<dbReference type="InterPro" id="IPR001405">
    <property type="entry name" value="UPF0758"/>
</dbReference>
<name>A0AAX3IFP9_9PSED</name>
<dbReference type="InterPro" id="IPR037518">
    <property type="entry name" value="MPN"/>
</dbReference>
<dbReference type="GO" id="GO:0008237">
    <property type="term" value="F:metallopeptidase activity"/>
    <property type="evidence" value="ECO:0007669"/>
    <property type="project" value="UniProtKB-KW"/>
</dbReference>
<keyword evidence="1" id="KW-0645">Protease</keyword>
<keyword evidence="2" id="KW-0479">Metal-binding</keyword>
<dbReference type="CDD" id="cd08071">
    <property type="entry name" value="MPN_DUF2466"/>
    <property type="match status" value="1"/>
</dbReference>
<dbReference type="EMBL" id="LR590482">
    <property type="protein sequence ID" value="VTR05072.1"/>
    <property type="molecule type" value="Genomic_DNA"/>
</dbReference>
<evidence type="ECO:0000259" key="6">
    <source>
        <dbReference type="PROSITE" id="PS50249"/>
    </source>
</evidence>
<keyword evidence="5" id="KW-0482">Metalloprotease</keyword>
<dbReference type="GO" id="GO:0046872">
    <property type="term" value="F:metal ion binding"/>
    <property type="evidence" value="ECO:0007669"/>
    <property type="project" value="UniProtKB-KW"/>
</dbReference>
<protein>
    <submittedName>
        <fullName evidence="7">DNA repair protein</fullName>
    </submittedName>
</protein>
<dbReference type="PANTHER" id="PTHR30471:SF3">
    <property type="entry name" value="UPF0758 PROTEIN YEES-RELATED"/>
    <property type="match status" value="1"/>
</dbReference>
<evidence type="ECO:0000256" key="2">
    <source>
        <dbReference type="ARBA" id="ARBA00022723"/>
    </source>
</evidence>
<dbReference type="Pfam" id="PF04002">
    <property type="entry name" value="RadC"/>
    <property type="match status" value="1"/>
</dbReference>